<dbReference type="Gene3D" id="2.60.40.10">
    <property type="entry name" value="Immunoglobulins"/>
    <property type="match status" value="3"/>
</dbReference>
<evidence type="ECO:0000256" key="5">
    <source>
        <dbReference type="ARBA" id="ARBA00023319"/>
    </source>
</evidence>
<dbReference type="KEGG" id="shr:111720136"/>
<keyword evidence="7" id="KW-0472">Membrane</keyword>
<dbReference type="GO" id="GO:0002764">
    <property type="term" value="P:immune response-regulating signaling pathway"/>
    <property type="evidence" value="ECO:0007669"/>
    <property type="project" value="TreeGrafter"/>
</dbReference>
<name>A0A7N4PH10_SARHA</name>
<reference evidence="10 11" key="1">
    <citation type="journal article" date="2011" name="Proc. Natl. Acad. Sci. U.S.A.">
        <title>Genetic diversity and population structure of the endangered marsupial Sarcophilus harrisii (Tasmanian devil).</title>
        <authorList>
            <person name="Miller W."/>
            <person name="Hayes V.M."/>
            <person name="Ratan A."/>
            <person name="Petersen D.C."/>
            <person name="Wittekindt N.E."/>
            <person name="Miller J."/>
            <person name="Walenz B."/>
            <person name="Knight J."/>
            <person name="Qi J."/>
            <person name="Zhao F."/>
            <person name="Wang Q."/>
            <person name="Bedoya-Reina O.C."/>
            <person name="Katiyar N."/>
            <person name="Tomsho L.P."/>
            <person name="Kasson L.M."/>
            <person name="Hardie R.A."/>
            <person name="Woodbridge P."/>
            <person name="Tindall E.A."/>
            <person name="Bertelsen M.F."/>
            <person name="Dixon D."/>
            <person name="Pyecroft S."/>
            <person name="Helgen K.M."/>
            <person name="Lesk A.M."/>
            <person name="Pringle T.H."/>
            <person name="Patterson N."/>
            <person name="Zhang Y."/>
            <person name="Kreiss A."/>
            <person name="Woods G.M."/>
            <person name="Jones M.E."/>
            <person name="Schuster S.C."/>
        </authorList>
    </citation>
    <scope>NUCLEOTIDE SEQUENCE [LARGE SCALE GENOMIC DNA]</scope>
</reference>
<dbReference type="Ensembl" id="ENSSHAT00000029395.1">
    <property type="protein sequence ID" value="ENSSHAP00000036891.1"/>
    <property type="gene ID" value="ENSSHAG00000027353.1"/>
</dbReference>
<sequence>MQPTSVALLCLGLCLYQEIKAQEGPLERPQILAKPSYVVVPGTNVSLHCWIMQSPGWDLTFILLKEGMTGYHSKRKAEREAEFSLPSVGNNSAGSYSCAYFENRNPKRKSQASKTLDLVVTGFFPKPSFSVYHYHEVALGRNVTLLCSLPQPRPFFEIIVFILLKTRSPEPIQSIQTEKPEVEFPLQSLRVQDAGYYTCIYYEKTLRRGSYISESLNICLTDYLPKPSLTVQPSSNVALGGNVIFHCQVRACGTRFTLSKQGEAVGTVDSIQGKAEFLITRVTSNHSGTYKCHYHPGGTKSTLLEFSDPLEFSVTGVNISTFPEKGPDTILIIAISCASILLFLVLLSYYLHRIMAAHKEARRRDPGCQSQHPPSIHPRTSNEEATYEEVSMMGQYESLVSPFFSSPFTNWQASPNPIMRNMELPRLVHSRPHSLYSCTRAHSNSAVLALFPWSFLGGD</sequence>
<dbReference type="FunFam" id="2.60.40.10:FF:000033">
    <property type="entry name" value="Killer cell immunoglobulin-like receptor"/>
    <property type="match status" value="2"/>
</dbReference>
<dbReference type="InParanoid" id="A0A7N4PH10"/>
<keyword evidence="7" id="KW-1133">Transmembrane helix</keyword>
<feature type="transmembrane region" description="Helical" evidence="7">
    <location>
        <begin position="330"/>
        <end position="352"/>
    </location>
</feature>
<evidence type="ECO:0000256" key="7">
    <source>
        <dbReference type="SAM" id="Phobius"/>
    </source>
</evidence>
<evidence type="ECO:0000256" key="8">
    <source>
        <dbReference type="SAM" id="SignalP"/>
    </source>
</evidence>
<gene>
    <name evidence="10" type="primary">LOC111720136</name>
</gene>
<evidence type="ECO:0000256" key="6">
    <source>
        <dbReference type="SAM" id="MobiDB-lite"/>
    </source>
</evidence>
<keyword evidence="2" id="KW-0677">Repeat</keyword>
<dbReference type="PANTHER" id="PTHR11738:SF157">
    <property type="entry name" value="T-CELL-INTERACTING, ACTIVATING RECEPTOR ON MYELOID CELLS PROTEIN 1"/>
    <property type="match status" value="1"/>
</dbReference>
<accession>A0A7N4PH10</accession>
<proteinExistence type="predicted"/>
<dbReference type="OrthoDB" id="9450807at2759"/>
<keyword evidence="11" id="KW-1185">Reference proteome</keyword>
<dbReference type="GeneTree" id="ENSGT01150000286974"/>
<keyword evidence="4" id="KW-0325">Glycoprotein</keyword>
<dbReference type="AlphaFoldDB" id="A0A7N4PH10"/>
<dbReference type="InterPro" id="IPR050412">
    <property type="entry name" value="Ig-like_Receptors_ImmuneReg"/>
</dbReference>
<evidence type="ECO:0000256" key="2">
    <source>
        <dbReference type="ARBA" id="ARBA00022737"/>
    </source>
</evidence>
<keyword evidence="1 8" id="KW-0732">Signal</keyword>
<feature type="domain" description="Ig-like" evidence="9">
    <location>
        <begin position="227"/>
        <end position="292"/>
    </location>
</feature>
<dbReference type="GeneID" id="111720136"/>
<organism evidence="10 11">
    <name type="scientific">Sarcophilus harrisii</name>
    <name type="common">Tasmanian devil</name>
    <name type="synonym">Sarcophilus laniarius</name>
    <dbReference type="NCBI Taxonomy" id="9305"/>
    <lineage>
        <taxon>Eukaryota</taxon>
        <taxon>Metazoa</taxon>
        <taxon>Chordata</taxon>
        <taxon>Craniata</taxon>
        <taxon>Vertebrata</taxon>
        <taxon>Euteleostomi</taxon>
        <taxon>Mammalia</taxon>
        <taxon>Metatheria</taxon>
        <taxon>Dasyuromorphia</taxon>
        <taxon>Dasyuridae</taxon>
        <taxon>Sarcophilus</taxon>
    </lineage>
</organism>
<dbReference type="SUPFAM" id="SSF48726">
    <property type="entry name" value="Immunoglobulin"/>
    <property type="match status" value="3"/>
</dbReference>
<feature type="signal peptide" evidence="8">
    <location>
        <begin position="1"/>
        <end position="21"/>
    </location>
</feature>
<dbReference type="RefSeq" id="XP_031819361.1">
    <property type="nucleotide sequence ID" value="XM_031963501.1"/>
</dbReference>
<dbReference type="PANTHER" id="PTHR11738">
    <property type="entry name" value="MHC CLASS I NK CELL RECEPTOR"/>
    <property type="match status" value="1"/>
</dbReference>
<reference evidence="10" key="2">
    <citation type="submission" date="2025-08" db="UniProtKB">
        <authorList>
            <consortium name="Ensembl"/>
        </authorList>
    </citation>
    <scope>IDENTIFICATION</scope>
</reference>
<dbReference type="Pfam" id="PF13895">
    <property type="entry name" value="Ig_2"/>
    <property type="match status" value="1"/>
</dbReference>
<protein>
    <recommendedName>
        <fullName evidence="9">Ig-like domain-containing protein</fullName>
    </recommendedName>
</protein>
<feature type="chain" id="PRO_5029876516" description="Ig-like domain-containing protein" evidence="8">
    <location>
        <begin position="22"/>
        <end position="459"/>
    </location>
</feature>
<dbReference type="SMART" id="SM00409">
    <property type="entry name" value="IG"/>
    <property type="match status" value="3"/>
</dbReference>
<feature type="region of interest" description="Disordered" evidence="6">
    <location>
        <begin position="363"/>
        <end position="383"/>
    </location>
</feature>
<keyword evidence="3" id="KW-1015">Disulfide bond</keyword>
<evidence type="ECO:0000313" key="11">
    <source>
        <dbReference type="Proteomes" id="UP000007648"/>
    </source>
</evidence>
<keyword evidence="7" id="KW-0812">Transmembrane</keyword>
<evidence type="ECO:0000313" key="10">
    <source>
        <dbReference type="Ensembl" id="ENSSHAP00000036891.1"/>
    </source>
</evidence>
<reference evidence="10" key="3">
    <citation type="submission" date="2025-09" db="UniProtKB">
        <authorList>
            <consortium name="Ensembl"/>
        </authorList>
    </citation>
    <scope>IDENTIFICATION</scope>
</reference>
<evidence type="ECO:0000256" key="3">
    <source>
        <dbReference type="ARBA" id="ARBA00023157"/>
    </source>
</evidence>
<feature type="domain" description="Ig-like" evidence="9">
    <location>
        <begin position="29"/>
        <end position="117"/>
    </location>
</feature>
<dbReference type="InterPro" id="IPR013783">
    <property type="entry name" value="Ig-like_fold"/>
</dbReference>
<dbReference type="InterPro" id="IPR007110">
    <property type="entry name" value="Ig-like_dom"/>
</dbReference>
<dbReference type="FunFam" id="2.60.40.10:FF:000049">
    <property type="entry name" value="Leukocyte immunoglobulin-like receptor subfamily B member 1"/>
    <property type="match status" value="1"/>
</dbReference>
<dbReference type="InterPro" id="IPR003599">
    <property type="entry name" value="Ig_sub"/>
</dbReference>
<evidence type="ECO:0000259" key="9">
    <source>
        <dbReference type="PROSITE" id="PS50835"/>
    </source>
</evidence>
<evidence type="ECO:0000256" key="1">
    <source>
        <dbReference type="ARBA" id="ARBA00022729"/>
    </source>
</evidence>
<dbReference type="Proteomes" id="UP000007648">
    <property type="component" value="Unassembled WGS sequence"/>
</dbReference>
<keyword evidence="5" id="KW-0393">Immunoglobulin domain</keyword>
<evidence type="ECO:0000256" key="4">
    <source>
        <dbReference type="ARBA" id="ARBA00023180"/>
    </source>
</evidence>
<dbReference type="InterPro" id="IPR036179">
    <property type="entry name" value="Ig-like_dom_sf"/>
</dbReference>
<dbReference type="PROSITE" id="PS50835">
    <property type="entry name" value="IG_LIKE"/>
    <property type="match status" value="2"/>
</dbReference>